<protein>
    <recommendedName>
        <fullName evidence="2">Methyltransferase domain-containing protein</fullName>
    </recommendedName>
</protein>
<reference evidence="1" key="1">
    <citation type="submission" date="2024-05" db="EMBL/GenBank/DDBJ databases">
        <authorList>
            <person name="Bunk B."/>
            <person name="Swiderski J."/>
            <person name="Sproer C."/>
            <person name="Thiel V."/>
        </authorList>
    </citation>
    <scope>NUCLEOTIDE SEQUENCE</scope>
    <source>
        <strain evidence="1">DSM 17735</strain>
    </source>
</reference>
<dbReference type="AlphaFoldDB" id="A0AAU7LVI9"/>
<proteinExistence type="predicted"/>
<dbReference type="EMBL" id="CP157675">
    <property type="protein sequence ID" value="XBP71611.1"/>
    <property type="molecule type" value="Genomic_DNA"/>
</dbReference>
<name>A0AAU7LVI9_9BURK</name>
<sequence>MMPRVVAAETLDGLAEDDPAAMRSRRDLQRVHRVMGTRGIMLRALRDFRALAVSRSAETPLRILELGAGDGSLMLGVARALQGKWPAVEITLLDRQNLVSRPTIAGYARLGWRATPQVMDVFDWASSRESERSGHVAYWDVIVANLFLHHFEGPQLAALLAAIESRTESVFACEPRRARLALAGSHLIGALGANAVTREDAVLSVHAGFRDSEISALWPGNRPGWTLDEYPASLFSHCFCAQRSDLEAAAAPS</sequence>
<dbReference type="SUPFAM" id="SSF53335">
    <property type="entry name" value="S-adenosyl-L-methionine-dependent methyltransferases"/>
    <property type="match status" value="1"/>
</dbReference>
<dbReference type="Gene3D" id="3.40.50.150">
    <property type="entry name" value="Vaccinia Virus protein VP39"/>
    <property type="match status" value="1"/>
</dbReference>
<evidence type="ECO:0000313" key="1">
    <source>
        <dbReference type="EMBL" id="XBP71611.1"/>
    </source>
</evidence>
<dbReference type="InterPro" id="IPR029063">
    <property type="entry name" value="SAM-dependent_MTases_sf"/>
</dbReference>
<dbReference type="RefSeq" id="WP_349280974.1">
    <property type="nucleotide sequence ID" value="NZ_CBCSCU010000033.1"/>
</dbReference>
<evidence type="ECO:0008006" key="2">
    <source>
        <dbReference type="Google" id="ProtNLM"/>
    </source>
</evidence>
<organism evidence="1">
    <name type="scientific">Polaromonas hydrogenivorans</name>
    <dbReference type="NCBI Taxonomy" id="335476"/>
    <lineage>
        <taxon>Bacteria</taxon>
        <taxon>Pseudomonadati</taxon>
        <taxon>Pseudomonadota</taxon>
        <taxon>Betaproteobacteria</taxon>
        <taxon>Burkholderiales</taxon>
        <taxon>Comamonadaceae</taxon>
        <taxon>Polaromonas</taxon>
    </lineage>
</organism>
<accession>A0AAU7LVI9</accession>
<gene>
    <name evidence="1" type="ORF">ABLV49_07395</name>
</gene>